<organism evidence="2 3">
    <name type="scientific">Aureispira anguillae</name>
    <dbReference type="NCBI Taxonomy" id="2864201"/>
    <lineage>
        <taxon>Bacteria</taxon>
        <taxon>Pseudomonadati</taxon>
        <taxon>Bacteroidota</taxon>
        <taxon>Saprospiria</taxon>
        <taxon>Saprospirales</taxon>
        <taxon>Saprospiraceae</taxon>
        <taxon>Aureispira</taxon>
    </lineage>
</organism>
<proteinExistence type="predicted"/>
<dbReference type="InterPro" id="IPR005502">
    <property type="entry name" value="Ribosyl_crysJ1"/>
</dbReference>
<feature type="binding site" evidence="1">
    <location>
        <position position="296"/>
    </location>
    <ligand>
        <name>Mg(2+)</name>
        <dbReference type="ChEBI" id="CHEBI:18420"/>
        <label>1</label>
    </ligand>
</feature>
<keyword evidence="1" id="KW-0460">Magnesium</keyword>
<feature type="binding site" evidence="1">
    <location>
        <position position="298"/>
    </location>
    <ligand>
        <name>Mg(2+)</name>
        <dbReference type="ChEBI" id="CHEBI:18420"/>
        <label>1</label>
    </ligand>
</feature>
<keyword evidence="3" id="KW-1185">Reference proteome</keyword>
<evidence type="ECO:0000313" key="2">
    <source>
        <dbReference type="EMBL" id="BDS11561.1"/>
    </source>
</evidence>
<dbReference type="GO" id="GO:0046872">
    <property type="term" value="F:metal ion binding"/>
    <property type="evidence" value="ECO:0007669"/>
    <property type="project" value="UniProtKB-KW"/>
</dbReference>
<sequence length="340" mass="37751">MKPLKNKDYIKGSLFGMAIGDGFGYPTEFLSISEIVEKWPPTGPDKPEGNPILVTDDTQMAIAVAKALMESENQGFSPSLLEQKLTKYYIQWLNDPKNNRAPGMTCIRACERLEKGLAWEKSAELNSKGCGANMRVVPVGLLSQKGLSENKIGAIAQFQSALTHAHPTALAASEITAITIAKLINGVRHQDLLSELLNYSEKQKKIYHRNYLKEIWDRPPFRTPEEYITLGWEQVIDVLLKVKEGLRKNETKTNPCLISGEGWIAEEAFATALLCFLLFPQSPTKVLKRAVVTSGDSDSIACLAGAFSGAYCGLESFPIDWVNRVEYKKDLESIAAFYKQ</sequence>
<feature type="binding site" evidence="1">
    <location>
        <position position="299"/>
    </location>
    <ligand>
        <name>Mg(2+)</name>
        <dbReference type="ChEBI" id="CHEBI:18420"/>
        <label>1</label>
    </ligand>
</feature>
<comment type="cofactor">
    <cofactor evidence="1">
        <name>Mg(2+)</name>
        <dbReference type="ChEBI" id="CHEBI:18420"/>
    </cofactor>
    <text evidence="1">Binds 2 magnesium ions per subunit.</text>
</comment>
<reference evidence="2" key="1">
    <citation type="submission" date="2022-09" db="EMBL/GenBank/DDBJ databases">
        <title>Aureispira anguillicida sp. nov., isolated from Leptocephalus of Japanese eel Anguilla japonica.</title>
        <authorList>
            <person name="Yuasa K."/>
            <person name="Mekata T."/>
            <person name="Ikunari K."/>
        </authorList>
    </citation>
    <scope>NUCLEOTIDE SEQUENCE</scope>
    <source>
        <strain evidence="2">EL160426</strain>
    </source>
</reference>
<dbReference type="Proteomes" id="UP001060919">
    <property type="component" value="Chromosome"/>
</dbReference>
<dbReference type="EMBL" id="AP026867">
    <property type="protein sequence ID" value="BDS11561.1"/>
    <property type="molecule type" value="Genomic_DNA"/>
</dbReference>
<dbReference type="AlphaFoldDB" id="A0A916DTK8"/>
<name>A0A916DTK8_9BACT</name>
<dbReference type="PANTHER" id="PTHR16222:SF12">
    <property type="entry name" value="ADP-RIBOSYLGLYCOHYDROLASE-RELATED"/>
    <property type="match status" value="1"/>
</dbReference>
<dbReference type="PANTHER" id="PTHR16222">
    <property type="entry name" value="ADP-RIBOSYLGLYCOHYDROLASE"/>
    <property type="match status" value="1"/>
</dbReference>
<protein>
    <submittedName>
        <fullName evidence="2">ADP-ribosylglycohydrolase family protein</fullName>
    </submittedName>
</protein>
<feature type="binding site" evidence="1">
    <location>
        <position position="56"/>
    </location>
    <ligand>
        <name>Mg(2+)</name>
        <dbReference type="ChEBI" id="CHEBI:18420"/>
        <label>1</label>
    </ligand>
</feature>
<feature type="binding site" evidence="1">
    <location>
        <position position="57"/>
    </location>
    <ligand>
        <name>Mg(2+)</name>
        <dbReference type="ChEBI" id="CHEBI:18420"/>
        <label>1</label>
    </ligand>
</feature>
<dbReference type="InterPro" id="IPR036705">
    <property type="entry name" value="Ribosyl_crysJ1_sf"/>
</dbReference>
<evidence type="ECO:0000313" key="3">
    <source>
        <dbReference type="Proteomes" id="UP001060919"/>
    </source>
</evidence>
<feature type="binding site" evidence="1">
    <location>
        <position position="55"/>
    </location>
    <ligand>
        <name>Mg(2+)</name>
        <dbReference type="ChEBI" id="CHEBI:18420"/>
        <label>1</label>
    </ligand>
</feature>
<dbReference type="RefSeq" id="WP_264792722.1">
    <property type="nucleotide sequence ID" value="NZ_AP026867.1"/>
</dbReference>
<dbReference type="KEGG" id="aup:AsAng_0022750"/>
<evidence type="ECO:0000256" key="1">
    <source>
        <dbReference type="PIRSR" id="PIRSR605502-1"/>
    </source>
</evidence>
<keyword evidence="1" id="KW-0479">Metal-binding</keyword>
<dbReference type="SUPFAM" id="SSF101478">
    <property type="entry name" value="ADP-ribosylglycohydrolase"/>
    <property type="match status" value="1"/>
</dbReference>
<dbReference type="Pfam" id="PF03747">
    <property type="entry name" value="ADP_ribosyl_GH"/>
    <property type="match status" value="1"/>
</dbReference>
<accession>A0A916DTK8</accession>
<gene>
    <name evidence="2" type="ORF">AsAng_0022750</name>
</gene>
<dbReference type="InterPro" id="IPR050792">
    <property type="entry name" value="ADP-ribosylglycohydrolase"/>
</dbReference>
<dbReference type="Gene3D" id="1.10.4080.10">
    <property type="entry name" value="ADP-ribosylation/Crystallin J1"/>
    <property type="match status" value="1"/>
</dbReference>